<evidence type="ECO:0000256" key="6">
    <source>
        <dbReference type="PROSITE-ProRule" id="PRU00169"/>
    </source>
</evidence>
<dbReference type="InterPro" id="IPR011006">
    <property type="entry name" value="CheY-like_superfamily"/>
</dbReference>
<dbReference type="InterPro" id="IPR008248">
    <property type="entry name" value="CheB-like"/>
</dbReference>
<keyword evidence="4 6" id="KW-0597">Phosphoprotein</keyword>
<evidence type="ECO:0000256" key="3">
    <source>
        <dbReference type="ARBA" id="ARBA00048267"/>
    </source>
</evidence>
<dbReference type="Pfam" id="PF00072">
    <property type="entry name" value="Response_reg"/>
    <property type="match status" value="1"/>
</dbReference>
<dbReference type="PIRSF" id="PIRSF000876">
    <property type="entry name" value="RR_chemtxs_CheB"/>
    <property type="match status" value="1"/>
</dbReference>
<dbReference type="GO" id="GO:0050568">
    <property type="term" value="F:protein-glutamine glutaminase activity"/>
    <property type="evidence" value="ECO:0007669"/>
    <property type="project" value="UniProtKB-UniRule"/>
</dbReference>
<dbReference type="InterPro" id="IPR035909">
    <property type="entry name" value="CheB_C"/>
</dbReference>
<dbReference type="PROSITE" id="PS50122">
    <property type="entry name" value="CHEB"/>
    <property type="match status" value="1"/>
</dbReference>
<feature type="domain" description="Response regulatory" evidence="7">
    <location>
        <begin position="14"/>
        <end position="132"/>
    </location>
</feature>
<dbReference type="GO" id="GO:0000156">
    <property type="term" value="F:phosphorelay response regulator activity"/>
    <property type="evidence" value="ECO:0007669"/>
    <property type="project" value="InterPro"/>
</dbReference>
<proteinExistence type="inferred from homology"/>
<dbReference type="InterPro" id="IPR001789">
    <property type="entry name" value="Sig_transdc_resp-reg_receiver"/>
</dbReference>
<comment type="function">
    <text evidence="4">Involved in chemotaxis. Part of a chemotaxis signal transduction system that modulates chemotaxis in response to various stimuli. Catalyzes the demethylation of specific methylglutamate residues introduced into the chemoreceptors (methyl-accepting chemotaxis proteins or MCP) by CheR. Also mediates the irreversible deamidation of specific glutamine residues to glutamic acid.</text>
</comment>
<dbReference type="InterPro" id="IPR000673">
    <property type="entry name" value="Sig_transdc_resp-reg_Me-estase"/>
</dbReference>
<comment type="caution">
    <text evidence="9">The sequence shown here is derived from an EMBL/GenBank/DDBJ whole genome shotgun (WGS) entry which is preliminary data.</text>
</comment>
<accession>A0A7W6D3E7</accession>
<protein>
    <recommendedName>
        <fullName evidence="4">Protein-glutamate methylesterase/protein-glutamine glutaminase</fullName>
        <ecNumber evidence="4">3.1.1.61</ecNumber>
        <ecNumber evidence="4">3.5.1.44</ecNumber>
    </recommendedName>
</protein>
<dbReference type="GO" id="GO:0006935">
    <property type="term" value="P:chemotaxis"/>
    <property type="evidence" value="ECO:0007669"/>
    <property type="project" value="UniProtKB-UniRule"/>
</dbReference>
<feature type="modified residue" description="4-aspartylphosphate" evidence="4 6">
    <location>
        <position position="65"/>
    </location>
</feature>
<feature type="active site" evidence="4 5">
    <location>
        <position position="310"/>
    </location>
</feature>
<dbReference type="EC" id="3.5.1.44" evidence="4"/>
<name>A0A7W6D3E7_9HYPH</name>
<dbReference type="Gene3D" id="3.40.50.2300">
    <property type="match status" value="1"/>
</dbReference>
<dbReference type="SUPFAM" id="SSF52172">
    <property type="entry name" value="CheY-like"/>
    <property type="match status" value="1"/>
</dbReference>
<feature type="active site" evidence="4 5">
    <location>
        <position position="186"/>
    </location>
</feature>
<evidence type="ECO:0000313" key="9">
    <source>
        <dbReference type="EMBL" id="MBB3973575.1"/>
    </source>
</evidence>
<dbReference type="EC" id="3.1.1.61" evidence="4"/>
<sequence>MTAALEIGLAERVRVMIVDDSVVARNLTSRWLQDEPGLDVVTTCRSGREAVESIAWARPDVVVLDVEMPEMDGVEALPLLLRAKPGLAVVMASSYTTRGADLSLRCLALGAMDVLAKPSRDQAQSEEYRRELLSKVRALGEVAWRRSAAASRVANEAAALARYAARSVRAGAAAWNPVRALAIGSSTGGPQALSAVLKAVGPVAGRVPVLVTQHMPVGFTAALANHLAAASGVPAREAEDGEPLKGGAIYVAPGGKHFSVARSGAQAVARVEDGPPVNFCKPSVDPLFRSAAEVYGPGLLAVVLTGMGSDGASAAPVVAAAGGRVFAQDEASSVVWGMPGAAVATGACSAVLPLSEMGPRIARAIVGERS</sequence>
<dbReference type="Pfam" id="PF01339">
    <property type="entry name" value="CheB_methylest"/>
    <property type="match status" value="1"/>
</dbReference>
<dbReference type="HAMAP" id="MF_00099">
    <property type="entry name" value="CheB_chemtxs"/>
    <property type="match status" value="1"/>
</dbReference>
<dbReference type="GO" id="GO:0005737">
    <property type="term" value="C:cytoplasm"/>
    <property type="evidence" value="ECO:0007669"/>
    <property type="project" value="UniProtKB-SubCell"/>
</dbReference>
<organism evidence="9 10">
    <name type="scientific">Hansschlegelia beijingensis</name>
    <dbReference type="NCBI Taxonomy" id="1133344"/>
    <lineage>
        <taxon>Bacteria</taxon>
        <taxon>Pseudomonadati</taxon>
        <taxon>Pseudomonadota</taxon>
        <taxon>Alphaproteobacteria</taxon>
        <taxon>Hyphomicrobiales</taxon>
        <taxon>Methylopilaceae</taxon>
        <taxon>Hansschlegelia</taxon>
    </lineage>
</organism>
<comment type="catalytic activity">
    <reaction evidence="3 4">
        <text>[protein]-L-glutamate 5-O-methyl ester + H2O = L-glutamyl-[protein] + methanol + H(+)</text>
        <dbReference type="Rhea" id="RHEA:23236"/>
        <dbReference type="Rhea" id="RHEA-COMP:10208"/>
        <dbReference type="Rhea" id="RHEA-COMP:10311"/>
        <dbReference type="ChEBI" id="CHEBI:15377"/>
        <dbReference type="ChEBI" id="CHEBI:15378"/>
        <dbReference type="ChEBI" id="CHEBI:17790"/>
        <dbReference type="ChEBI" id="CHEBI:29973"/>
        <dbReference type="ChEBI" id="CHEBI:82795"/>
        <dbReference type="EC" id="3.1.1.61"/>
    </reaction>
</comment>
<dbReference type="CDD" id="cd17541">
    <property type="entry name" value="REC_CheB-like"/>
    <property type="match status" value="1"/>
</dbReference>
<evidence type="ECO:0000259" key="8">
    <source>
        <dbReference type="PROSITE" id="PS50122"/>
    </source>
</evidence>
<dbReference type="GO" id="GO:0008984">
    <property type="term" value="F:protein-glutamate methylesterase activity"/>
    <property type="evidence" value="ECO:0007669"/>
    <property type="project" value="UniProtKB-UniRule"/>
</dbReference>
<dbReference type="NCBIfam" id="NF001965">
    <property type="entry name" value="PRK00742.1"/>
    <property type="match status" value="1"/>
</dbReference>
<evidence type="ECO:0000256" key="1">
    <source>
        <dbReference type="ARBA" id="ARBA00022500"/>
    </source>
</evidence>
<dbReference type="AlphaFoldDB" id="A0A7W6D3E7"/>
<dbReference type="Gene3D" id="3.40.50.180">
    <property type="entry name" value="Methylesterase CheB, C-terminal domain"/>
    <property type="match status" value="1"/>
</dbReference>
<evidence type="ECO:0000259" key="7">
    <source>
        <dbReference type="PROSITE" id="PS50110"/>
    </source>
</evidence>
<gene>
    <name evidence="4" type="primary">cheB</name>
    <name evidence="9" type="ORF">GGR24_002245</name>
</gene>
<evidence type="ECO:0000256" key="4">
    <source>
        <dbReference type="HAMAP-Rule" id="MF_00099"/>
    </source>
</evidence>
<keyword evidence="2 4" id="KW-0378">Hydrolase</keyword>
<dbReference type="PANTHER" id="PTHR42872:SF3">
    <property type="entry name" value="PROTEIN-GLUTAMATE METHYLESTERASE_PROTEIN-GLUTAMINE GLUTAMINASE 1"/>
    <property type="match status" value="1"/>
</dbReference>
<dbReference type="Proteomes" id="UP000528964">
    <property type="component" value="Unassembled WGS sequence"/>
</dbReference>
<dbReference type="PROSITE" id="PS50110">
    <property type="entry name" value="RESPONSE_REGULATORY"/>
    <property type="match status" value="1"/>
</dbReference>
<keyword evidence="1 4" id="KW-0145">Chemotaxis</keyword>
<keyword evidence="4" id="KW-0963">Cytoplasm</keyword>
<feature type="active site" evidence="4 5">
    <location>
        <position position="214"/>
    </location>
</feature>
<evidence type="ECO:0000256" key="2">
    <source>
        <dbReference type="ARBA" id="ARBA00022801"/>
    </source>
</evidence>
<evidence type="ECO:0000256" key="5">
    <source>
        <dbReference type="PROSITE-ProRule" id="PRU00050"/>
    </source>
</evidence>
<dbReference type="RefSeq" id="WP_343066245.1">
    <property type="nucleotide sequence ID" value="NZ_JACIDR010000003.1"/>
</dbReference>
<dbReference type="EMBL" id="JACIDR010000003">
    <property type="protein sequence ID" value="MBB3973575.1"/>
    <property type="molecule type" value="Genomic_DNA"/>
</dbReference>
<reference evidence="9 10" key="1">
    <citation type="submission" date="2020-08" db="EMBL/GenBank/DDBJ databases">
        <title>Genomic Encyclopedia of Type Strains, Phase IV (KMG-IV): sequencing the most valuable type-strain genomes for metagenomic binning, comparative biology and taxonomic classification.</title>
        <authorList>
            <person name="Goeker M."/>
        </authorList>
    </citation>
    <scope>NUCLEOTIDE SEQUENCE [LARGE SCALE GENOMIC DNA]</scope>
    <source>
        <strain evidence="9 10">DSM 25481</strain>
    </source>
</reference>
<dbReference type="CDD" id="cd16432">
    <property type="entry name" value="CheB_Rec"/>
    <property type="match status" value="1"/>
</dbReference>
<comment type="similarity">
    <text evidence="4">Belongs to the CheB family.</text>
</comment>
<comment type="PTM">
    <text evidence="4">Phosphorylated by CheA. Phosphorylation of the N-terminal regulatory domain activates the methylesterase activity.</text>
</comment>
<comment type="catalytic activity">
    <reaction evidence="4">
        <text>L-glutaminyl-[protein] + H2O = L-glutamyl-[protein] + NH4(+)</text>
        <dbReference type="Rhea" id="RHEA:16441"/>
        <dbReference type="Rhea" id="RHEA-COMP:10207"/>
        <dbReference type="Rhea" id="RHEA-COMP:10208"/>
        <dbReference type="ChEBI" id="CHEBI:15377"/>
        <dbReference type="ChEBI" id="CHEBI:28938"/>
        <dbReference type="ChEBI" id="CHEBI:29973"/>
        <dbReference type="ChEBI" id="CHEBI:30011"/>
        <dbReference type="EC" id="3.5.1.44"/>
    </reaction>
</comment>
<keyword evidence="10" id="KW-1185">Reference proteome</keyword>
<comment type="subcellular location">
    <subcellularLocation>
        <location evidence="4">Cytoplasm</location>
    </subcellularLocation>
</comment>
<feature type="domain" description="CheB-type methylesterase" evidence="8">
    <location>
        <begin position="174"/>
        <end position="368"/>
    </location>
</feature>
<dbReference type="SUPFAM" id="SSF52738">
    <property type="entry name" value="Methylesterase CheB, C-terminal domain"/>
    <property type="match status" value="1"/>
</dbReference>
<dbReference type="SMART" id="SM00448">
    <property type="entry name" value="REC"/>
    <property type="match status" value="1"/>
</dbReference>
<dbReference type="PANTHER" id="PTHR42872">
    <property type="entry name" value="PROTEIN-GLUTAMATE METHYLESTERASE/PROTEIN-GLUTAMINE GLUTAMINASE"/>
    <property type="match status" value="1"/>
</dbReference>
<comment type="domain">
    <text evidence="4">Contains a C-terminal catalytic domain, and an N-terminal region which modulates catalytic activity.</text>
</comment>
<evidence type="ECO:0000313" key="10">
    <source>
        <dbReference type="Proteomes" id="UP000528964"/>
    </source>
</evidence>